<keyword evidence="1" id="KW-0732">Signal</keyword>
<feature type="chain" id="PRO_5046576521" evidence="1">
    <location>
        <begin position="20"/>
        <end position="286"/>
    </location>
</feature>
<proteinExistence type="predicted"/>
<keyword evidence="3" id="KW-1185">Reference proteome</keyword>
<name>A0ABR1RPE0_9PEZI</name>
<accession>A0ABR1RPE0</accession>
<sequence length="286" mass="30795">MGPLILLSLVLGLVAQVMAAMEEDFIPTPVDLHAPLPEMVQAHDASPRDDDFAGMTKIKPATFFYTLDNGTEFSFTGEPYDFELAIKKHMPHYQIKSMDCSSGDSPPPGFTGKPFVGPRHEGDVGGVPVVADAEADAAAASPRLERRTKSNTPAPGVKDSVECLIRDLVADDTRDSLTTVRVENGFCSRIRCTGADASLFWCNYSHHPKRTTLSTFSVPVADINAKCGGNADDDGRGSVQGNAWNDYNHTMADARVYVGKCSCVLATHDCGPRAGYLKKGYTTDTS</sequence>
<evidence type="ECO:0000313" key="3">
    <source>
        <dbReference type="Proteomes" id="UP001444661"/>
    </source>
</evidence>
<evidence type="ECO:0000256" key="1">
    <source>
        <dbReference type="SAM" id="SignalP"/>
    </source>
</evidence>
<reference evidence="2 3" key="1">
    <citation type="submission" date="2023-01" db="EMBL/GenBank/DDBJ databases">
        <title>Analysis of 21 Apiospora genomes using comparative genomics revels a genus with tremendous synthesis potential of carbohydrate active enzymes and secondary metabolites.</title>
        <authorList>
            <person name="Sorensen T."/>
        </authorList>
    </citation>
    <scope>NUCLEOTIDE SEQUENCE [LARGE SCALE GENOMIC DNA]</scope>
    <source>
        <strain evidence="2 3">CBS 33761</strain>
    </source>
</reference>
<comment type="caution">
    <text evidence="2">The sequence shown here is derived from an EMBL/GenBank/DDBJ whole genome shotgun (WGS) entry which is preliminary data.</text>
</comment>
<protein>
    <submittedName>
        <fullName evidence="2">Uncharacterized protein</fullName>
    </submittedName>
</protein>
<dbReference type="EMBL" id="JAQQWK010000014">
    <property type="protein sequence ID" value="KAK8016830.1"/>
    <property type="molecule type" value="Genomic_DNA"/>
</dbReference>
<organism evidence="2 3">
    <name type="scientific">Apiospora rasikravindrae</name>
    <dbReference type="NCBI Taxonomy" id="990691"/>
    <lineage>
        <taxon>Eukaryota</taxon>
        <taxon>Fungi</taxon>
        <taxon>Dikarya</taxon>
        <taxon>Ascomycota</taxon>
        <taxon>Pezizomycotina</taxon>
        <taxon>Sordariomycetes</taxon>
        <taxon>Xylariomycetidae</taxon>
        <taxon>Amphisphaeriales</taxon>
        <taxon>Apiosporaceae</taxon>
        <taxon>Apiospora</taxon>
    </lineage>
</organism>
<evidence type="ECO:0000313" key="2">
    <source>
        <dbReference type="EMBL" id="KAK8016830.1"/>
    </source>
</evidence>
<gene>
    <name evidence="2" type="ORF">PG993_015019</name>
</gene>
<dbReference type="Proteomes" id="UP001444661">
    <property type="component" value="Unassembled WGS sequence"/>
</dbReference>
<feature type="signal peptide" evidence="1">
    <location>
        <begin position="1"/>
        <end position="19"/>
    </location>
</feature>